<feature type="domain" description="Nitric oxide synthase (NOS)" evidence="12">
    <location>
        <begin position="75"/>
        <end position="82"/>
    </location>
</feature>
<evidence type="ECO:0000259" key="12">
    <source>
        <dbReference type="PROSITE" id="PS60001"/>
    </source>
</evidence>
<comment type="cofactor">
    <cofactor evidence="2">
        <name>heme b</name>
        <dbReference type="ChEBI" id="CHEBI:60344"/>
    </cofactor>
</comment>
<evidence type="ECO:0000256" key="4">
    <source>
        <dbReference type="ARBA" id="ARBA00012989"/>
    </source>
</evidence>
<evidence type="ECO:0000256" key="6">
    <source>
        <dbReference type="ARBA" id="ARBA00022643"/>
    </source>
</evidence>
<comment type="similarity">
    <text evidence="3">Belongs to the NOS family.</text>
</comment>
<keyword evidence="8" id="KW-0521">NADP</keyword>
<reference evidence="14" key="1">
    <citation type="submission" date="2025-08" db="UniProtKB">
        <authorList>
            <consortium name="RefSeq"/>
        </authorList>
    </citation>
    <scope>IDENTIFICATION</scope>
    <source>
        <tissue evidence="14">Whole Larva</tissue>
    </source>
</reference>
<dbReference type="Proteomes" id="UP000695000">
    <property type="component" value="Unplaced"/>
</dbReference>
<evidence type="ECO:0000256" key="9">
    <source>
        <dbReference type="ARBA" id="ARBA00022860"/>
    </source>
</evidence>
<dbReference type="EC" id="1.14.13.39" evidence="4"/>
<dbReference type="InterPro" id="IPR050607">
    <property type="entry name" value="NOS"/>
</dbReference>
<keyword evidence="13" id="KW-1185">Reference proteome</keyword>
<keyword evidence="5" id="KW-0349">Heme</keyword>
<gene>
    <name evidence="14" type="primary">LOC108559602</name>
</gene>
<evidence type="ECO:0000256" key="1">
    <source>
        <dbReference type="ARBA" id="ARBA00001917"/>
    </source>
</evidence>
<dbReference type="InterPro" id="IPR044943">
    <property type="entry name" value="NOS_dom_1"/>
</dbReference>
<dbReference type="Gene3D" id="3.90.340.10">
    <property type="entry name" value="Nitric Oxide Synthase, Chain A, domain 1"/>
    <property type="match status" value="1"/>
</dbReference>
<evidence type="ECO:0000256" key="5">
    <source>
        <dbReference type="ARBA" id="ARBA00022617"/>
    </source>
</evidence>
<evidence type="ECO:0000256" key="8">
    <source>
        <dbReference type="ARBA" id="ARBA00022857"/>
    </source>
</evidence>
<dbReference type="PANTHER" id="PTHR43410:SF1">
    <property type="entry name" value="NITRIC OXIDE SYNTHASE"/>
    <property type="match status" value="1"/>
</dbReference>
<dbReference type="SUPFAM" id="SSF56512">
    <property type="entry name" value="Nitric oxide (NO) synthase oxygenase domain"/>
    <property type="match status" value="1"/>
</dbReference>
<evidence type="ECO:0000256" key="11">
    <source>
        <dbReference type="ARBA" id="ARBA00023004"/>
    </source>
</evidence>
<dbReference type="RefSeq" id="XP_017772421.1">
    <property type="nucleotide sequence ID" value="XM_017916932.1"/>
</dbReference>
<evidence type="ECO:0000256" key="7">
    <source>
        <dbReference type="ARBA" id="ARBA00022723"/>
    </source>
</evidence>
<dbReference type="InterPro" id="IPR004030">
    <property type="entry name" value="NOS_N"/>
</dbReference>
<evidence type="ECO:0000256" key="10">
    <source>
        <dbReference type="ARBA" id="ARBA00023002"/>
    </source>
</evidence>
<keyword evidence="10" id="KW-0560">Oxidoreductase</keyword>
<accession>A0ABM1MCX1</accession>
<dbReference type="InterPro" id="IPR036119">
    <property type="entry name" value="NOS_N_sf"/>
</dbReference>
<dbReference type="Pfam" id="PF02898">
    <property type="entry name" value="NO_synthase"/>
    <property type="match status" value="1"/>
</dbReference>
<dbReference type="GeneID" id="108559602"/>
<evidence type="ECO:0000256" key="2">
    <source>
        <dbReference type="ARBA" id="ARBA00001970"/>
    </source>
</evidence>
<proteinExistence type="inferred from homology"/>
<organism evidence="13 14">
    <name type="scientific">Nicrophorus vespilloides</name>
    <name type="common">Boreal carrion beetle</name>
    <dbReference type="NCBI Taxonomy" id="110193"/>
    <lineage>
        <taxon>Eukaryota</taxon>
        <taxon>Metazoa</taxon>
        <taxon>Ecdysozoa</taxon>
        <taxon>Arthropoda</taxon>
        <taxon>Hexapoda</taxon>
        <taxon>Insecta</taxon>
        <taxon>Pterygota</taxon>
        <taxon>Neoptera</taxon>
        <taxon>Endopterygota</taxon>
        <taxon>Coleoptera</taxon>
        <taxon>Polyphaga</taxon>
        <taxon>Staphyliniformia</taxon>
        <taxon>Silphidae</taxon>
        <taxon>Nicrophorinae</taxon>
        <taxon>Nicrophorus</taxon>
    </lineage>
</organism>
<keyword evidence="6" id="KW-0288">FMN</keyword>
<sequence>MGQNGKSLFRAKEEILNHAKDFLNQYFTSIRRLNTPAHMSRLEQVEKEIETTGGYELSETELIYGAKLAWRNSVRCIGRIQWSKLQIVPQPDRQSRREVLQPIIQSNR</sequence>
<dbReference type="PROSITE" id="PS60001">
    <property type="entry name" value="NOS"/>
    <property type="match status" value="1"/>
</dbReference>
<name>A0ABM1MCX1_NICVS</name>
<evidence type="ECO:0000256" key="3">
    <source>
        <dbReference type="ARBA" id="ARBA00006267"/>
    </source>
</evidence>
<protein>
    <recommendedName>
        <fullName evidence="4">nitric-oxide synthase (NADPH)</fullName>
        <ecNumber evidence="4">1.14.13.39</ecNumber>
    </recommendedName>
</protein>
<evidence type="ECO:0000313" key="14">
    <source>
        <dbReference type="RefSeq" id="XP_017772421.1"/>
    </source>
</evidence>
<keyword evidence="7" id="KW-0479">Metal-binding</keyword>
<keyword evidence="6" id="KW-0285">Flavoprotein</keyword>
<evidence type="ECO:0000313" key="13">
    <source>
        <dbReference type="Proteomes" id="UP000695000"/>
    </source>
</evidence>
<dbReference type="PANTHER" id="PTHR43410">
    <property type="entry name" value="NITRIC OXIDE SYNTHASE OXYGENASE"/>
    <property type="match status" value="1"/>
</dbReference>
<keyword evidence="11" id="KW-0408">Iron</keyword>
<comment type="cofactor">
    <cofactor evidence="1">
        <name>FMN</name>
        <dbReference type="ChEBI" id="CHEBI:58210"/>
    </cofactor>
</comment>
<keyword evidence="9" id="KW-0112">Calmodulin-binding</keyword>